<dbReference type="EMBL" id="JALJOU010000006">
    <property type="protein sequence ID" value="KAK9843441.1"/>
    <property type="molecule type" value="Genomic_DNA"/>
</dbReference>
<feature type="region of interest" description="Disordered" evidence="4">
    <location>
        <begin position="210"/>
        <end position="236"/>
    </location>
</feature>
<dbReference type="PROSITE" id="PS50102">
    <property type="entry name" value="RRM"/>
    <property type="match status" value="1"/>
</dbReference>
<evidence type="ECO:0000313" key="7">
    <source>
        <dbReference type="Proteomes" id="UP001445335"/>
    </source>
</evidence>
<comment type="similarity">
    <text evidence="2">Belongs to the ESF2/ABP1 family.</text>
</comment>
<dbReference type="Gene3D" id="3.30.70.330">
    <property type="match status" value="1"/>
</dbReference>
<organism evidence="6 7">
    <name type="scientific">Elliptochloris bilobata</name>
    <dbReference type="NCBI Taxonomy" id="381761"/>
    <lineage>
        <taxon>Eukaryota</taxon>
        <taxon>Viridiplantae</taxon>
        <taxon>Chlorophyta</taxon>
        <taxon>core chlorophytes</taxon>
        <taxon>Trebouxiophyceae</taxon>
        <taxon>Trebouxiophyceae incertae sedis</taxon>
        <taxon>Elliptochloris clade</taxon>
        <taxon>Elliptochloris</taxon>
    </lineage>
</organism>
<dbReference type="InterPro" id="IPR034353">
    <property type="entry name" value="ABT1/ESF2_RRM"/>
</dbReference>
<evidence type="ECO:0000259" key="5">
    <source>
        <dbReference type="PROSITE" id="PS50102"/>
    </source>
</evidence>
<feature type="domain" description="RRM" evidence="5">
    <location>
        <begin position="57"/>
        <end position="137"/>
    </location>
</feature>
<feature type="compositionally biased region" description="Low complexity" evidence="4">
    <location>
        <begin position="213"/>
        <end position="224"/>
    </location>
</feature>
<evidence type="ECO:0000256" key="4">
    <source>
        <dbReference type="SAM" id="MobiDB-lite"/>
    </source>
</evidence>
<proteinExistence type="inferred from homology"/>
<dbReference type="InterPro" id="IPR012677">
    <property type="entry name" value="Nucleotide-bd_a/b_plait_sf"/>
</dbReference>
<dbReference type="CDD" id="cd12263">
    <property type="entry name" value="RRM_ABT1_like"/>
    <property type="match status" value="1"/>
</dbReference>
<dbReference type="PANTHER" id="PTHR28641:SF1">
    <property type="entry name" value="MALONYL-COA DECARBOXYLASE, MITOCHONDRIAL"/>
    <property type="match status" value="1"/>
</dbReference>
<dbReference type="SUPFAM" id="SSF54928">
    <property type="entry name" value="RNA-binding domain, RBD"/>
    <property type="match status" value="1"/>
</dbReference>
<comment type="subcellular location">
    <subcellularLocation>
        <location evidence="1">Nucleus</location>
        <location evidence="1">Nucleolus</location>
    </subcellularLocation>
</comment>
<dbReference type="GO" id="GO:0003723">
    <property type="term" value="F:RNA binding"/>
    <property type="evidence" value="ECO:0007669"/>
    <property type="project" value="UniProtKB-UniRule"/>
</dbReference>
<dbReference type="GO" id="GO:0005730">
    <property type="term" value="C:nucleolus"/>
    <property type="evidence" value="ECO:0007669"/>
    <property type="project" value="UniProtKB-SubCell"/>
</dbReference>
<dbReference type="Pfam" id="PF05292">
    <property type="entry name" value="MCD"/>
    <property type="match status" value="1"/>
</dbReference>
<sequence>MAQTARGEGAAEHCGRPDNSGEAAEDTASPVRAGRPVNRELAKKKLRRLQDLYNRRGILYISRIPPHMKPQKLRHMLGQYGELGRVYLAPEDPLARKQRKRAGGNTGKNFSEGWVEFEDKAVAKRVAALLNGQQMGGPRRSAYHYDLWTLKYLPKFKWDHLTEEIAYQKAVREQRLAAEVSAAKRDRDFFLSRVDKAKAVAAQEARKRKRAEAAAAPGEAAAGGVTSERLDAEGTPGGKVAAVVPEQVLRALMEFYRALPGLEDKANFFKLLCRDFGTQRKALAEAVQSWQRIHPGQGEAGVDAMLRATERIRQAALPMYTNLFVPISNQPQGLKFLVDLRADLCDCIHAAPSGAAPLRALDRELRRNLAEWFSVGLLALERIKWESSSAALLEKVMRYEAVHPIQGWDDLRRRLAPTRHVFAFFHQSLPDEPLVVLHTALQPAVATSMAEVLQDAPAGTEAPHAAVFYSISSTQRGLAGVDLGNFLIKQVAHRLQDEFPTVQRLATLSPLPGFRAWLEARIHGKLAAGVSDAAPLLMQGEEAALLELRGSHAPSDACPRGSDVLAWALDQDRWRQDAQVEASLRPVLMRLAARYLLREKRRGSALDPVANFHLRNGAAVARLNWLADPSARGLAGSLGIMVNYEYALDSVADNNRRYLVDSHIQAAPAVTALLEEHE</sequence>
<dbReference type="GO" id="GO:0050080">
    <property type="term" value="F:malonyl-CoA decarboxylase activity"/>
    <property type="evidence" value="ECO:0007669"/>
    <property type="project" value="InterPro"/>
</dbReference>
<dbReference type="InterPro" id="IPR000504">
    <property type="entry name" value="RRM_dom"/>
</dbReference>
<dbReference type="InterPro" id="IPR038351">
    <property type="entry name" value="MCD_N_sf"/>
</dbReference>
<evidence type="ECO:0000256" key="3">
    <source>
        <dbReference type="PROSITE-ProRule" id="PRU00176"/>
    </source>
</evidence>
<dbReference type="Pfam" id="PF17408">
    <property type="entry name" value="MCD_N"/>
    <property type="match status" value="1"/>
</dbReference>
<dbReference type="GO" id="GO:0005759">
    <property type="term" value="C:mitochondrial matrix"/>
    <property type="evidence" value="ECO:0007669"/>
    <property type="project" value="TreeGrafter"/>
</dbReference>
<gene>
    <name evidence="6" type="ORF">WJX81_002815</name>
</gene>
<accession>A0AAW1SC90</accession>
<dbReference type="InterPro" id="IPR042303">
    <property type="entry name" value="Malonyl_CoA_deC_C_sf"/>
</dbReference>
<dbReference type="GO" id="GO:0006085">
    <property type="term" value="P:acetyl-CoA biosynthetic process"/>
    <property type="evidence" value="ECO:0007669"/>
    <property type="project" value="TreeGrafter"/>
</dbReference>
<reference evidence="6 7" key="1">
    <citation type="journal article" date="2024" name="Nat. Commun.">
        <title>Phylogenomics reveals the evolutionary origins of lichenization in chlorophyte algae.</title>
        <authorList>
            <person name="Puginier C."/>
            <person name="Libourel C."/>
            <person name="Otte J."/>
            <person name="Skaloud P."/>
            <person name="Haon M."/>
            <person name="Grisel S."/>
            <person name="Petersen M."/>
            <person name="Berrin J.G."/>
            <person name="Delaux P.M."/>
            <person name="Dal Grande F."/>
            <person name="Keller J."/>
        </authorList>
    </citation>
    <scope>NUCLEOTIDE SEQUENCE [LARGE SCALE GENOMIC DNA]</scope>
    <source>
        <strain evidence="6 7">SAG 245.80</strain>
    </source>
</reference>
<dbReference type="GO" id="GO:0005782">
    <property type="term" value="C:peroxisomal matrix"/>
    <property type="evidence" value="ECO:0007669"/>
    <property type="project" value="TreeGrafter"/>
</dbReference>
<dbReference type="PANTHER" id="PTHR28641">
    <property type="match status" value="1"/>
</dbReference>
<dbReference type="GO" id="GO:0006633">
    <property type="term" value="P:fatty acid biosynthetic process"/>
    <property type="evidence" value="ECO:0007669"/>
    <property type="project" value="InterPro"/>
</dbReference>
<dbReference type="SMART" id="SM00360">
    <property type="entry name" value="RRM"/>
    <property type="match status" value="1"/>
</dbReference>
<dbReference type="Proteomes" id="UP001445335">
    <property type="component" value="Unassembled WGS sequence"/>
</dbReference>
<evidence type="ECO:0000256" key="2">
    <source>
        <dbReference type="ARBA" id="ARBA00005819"/>
    </source>
</evidence>
<keyword evidence="3" id="KW-0694">RNA-binding</keyword>
<feature type="region of interest" description="Disordered" evidence="4">
    <location>
        <begin position="1"/>
        <end position="39"/>
    </location>
</feature>
<dbReference type="Gene3D" id="3.40.630.150">
    <property type="entry name" value="Malonyl-CoA decarboxylase, catalytic domain"/>
    <property type="match status" value="1"/>
</dbReference>
<protein>
    <recommendedName>
        <fullName evidence="5">RRM domain-containing protein</fullName>
    </recommendedName>
</protein>
<evidence type="ECO:0000313" key="6">
    <source>
        <dbReference type="EMBL" id="KAK9843441.1"/>
    </source>
</evidence>
<dbReference type="InterPro" id="IPR007956">
    <property type="entry name" value="Malonyl_CoA_deC_C"/>
</dbReference>
<dbReference type="InterPro" id="IPR035372">
    <property type="entry name" value="MCD_N"/>
</dbReference>
<name>A0AAW1SC90_9CHLO</name>
<evidence type="ECO:0000256" key="1">
    <source>
        <dbReference type="ARBA" id="ARBA00004604"/>
    </source>
</evidence>
<dbReference type="InterPro" id="IPR038917">
    <property type="entry name" value="Malonyl_CoA_deC"/>
</dbReference>
<dbReference type="GO" id="GO:2001294">
    <property type="term" value="P:malonyl-CoA catabolic process"/>
    <property type="evidence" value="ECO:0007669"/>
    <property type="project" value="TreeGrafter"/>
</dbReference>
<dbReference type="Gene3D" id="1.20.140.90">
    <property type="entry name" value="Malonyl-CoA decarboxylase, oligemerization domain"/>
    <property type="match status" value="1"/>
</dbReference>
<dbReference type="AlphaFoldDB" id="A0AAW1SC90"/>
<dbReference type="InterPro" id="IPR035979">
    <property type="entry name" value="RBD_domain_sf"/>
</dbReference>
<keyword evidence="7" id="KW-1185">Reference proteome</keyword>
<comment type="caution">
    <text evidence="6">The sequence shown here is derived from an EMBL/GenBank/DDBJ whole genome shotgun (WGS) entry which is preliminary data.</text>
</comment>